<dbReference type="Proteomes" id="UP000217994">
    <property type="component" value="Unassembled WGS sequence"/>
</dbReference>
<evidence type="ECO:0000313" key="1">
    <source>
        <dbReference type="EMBL" id="PCE29542.1"/>
    </source>
</evidence>
<reference evidence="1 2" key="1">
    <citation type="submission" date="2017-01" db="EMBL/GenBank/DDBJ databases">
        <title>Whole-Genome Shotgun Sequencing of Two beta-Proteobacterial Species in Search of the Bulgecin Biosynthetic Cluster.</title>
        <authorList>
            <person name="Horsman M.E."/>
            <person name="Marous D.R."/>
            <person name="Li R."/>
            <person name="Oliver R.A."/>
            <person name="Byun B."/>
            <person name="Emrich S.J."/>
            <person name="Boggess B."/>
            <person name="Townsend C.A."/>
            <person name="Mobashery S."/>
        </authorList>
    </citation>
    <scope>NUCLEOTIDE SEQUENCE [LARGE SCALE GENOMIC DNA]</scope>
    <source>
        <strain evidence="1 2">ATCC 31433</strain>
    </source>
</reference>
<sequence length="260" mass="29205">MLSLASRHVRADIALDPDRDELRALKADLPRCNPEHWSLLETLRIVLLLSFPQLDEDGFPAVFEQCFRFADHGESCALYRALPLLPRGERFVSRAREGCRTNMRTVFEAVACDSSYPADYFDDLSWCQLVLKAVFIDAPLARIESFDARLSPELARMALDLADERRSAGRDVPPQLWLCLGPYAGGRGLDALRTELRSGSEQGKRGALLAFARAGALTREDPSIDSAWREHAAFIEQARKHGFSARAFHLLQPIQTRDLP</sequence>
<organism evidence="1 2">
    <name type="scientific">Burkholderia ubonensis subsp. mesacidophila</name>
    <dbReference type="NCBI Taxonomy" id="265293"/>
    <lineage>
        <taxon>Bacteria</taxon>
        <taxon>Pseudomonadati</taxon>
        <taxon>Pseudomonadota</taxon>
        <taxon>Betaproteobacteria</taxon>
        <taxon>Burkholderiales</taxon>
        <taxon>Burkholderiaceae</taxon>
        <taxon>Burkholderia</taxon>
        <taxon>Burkholderia cepacia complex</taxon>
    </lineage>
</organism>
<name>A0A2A4FA40_9BURK</name>
<dbReference type="NCBIfam" id="NF035938">
    <property type="entry name" value="EboA_domain"/>
    <property type="match status" value="1"/>
</dbReference>
<proteinExistence type="predicted"/>
<comment type="caution">
    <text evidence="1">The sequence shown here is derived from an EMBL/GenBank/DDBJ whole genome shotgun (WGS) entry which is preliminary data.</text>
</comment>
<evidence type="ECO:0000313" key="2">
    <source>
        <dbReference type="Proteomes" id="UP000217994"/>
    </source>
</evidence>
<dbReference type="AlphaFoldDB" id="A0A2A4FA40"/>
<dbReference type="InterPro" id="IPR047715">
    <property type="entry name" value="EboA_dom"/>
</dbReference>
<gene>
    <name evidence="1" type="ORF">BZL54_25490</name>
</gene>
<accession>A0A2A4FA40</accession>
<protein>
    <submittedName>
        <fullName evidence="1">Uncharacterized protein</fullName>
    </submittedName>
</protein>
<dbReference type="EMBL" id="MTZU01000079">
    <property type="protein sequence ID" value="PCE29542.1"/>
    <property type="molecule type" value="Genomic_DNA"/>
</dbReference>